<accession>A0ABP8F9U7</accession>
<keyword evidence="3" id="KW-1185">Reference proteome</keyword>
<gene>
    <name evidence="2" type="ORF">GCM10023161_51870</name>
</gene>
<feature type="compositionally biased region" description="Polar residues" evidence="1">
    <location>
        <begin position="73"/>
        <end position="83"/>
    </location>
</feature>
<feature type="region of interest" description="Disordered" evidence="1">
    <location>
        <begin position="64"/>
        <end position="83"/>
    </location>
</feature>
<proteinExistence type="predicted"/>
<name>A0ABP8F9U7_9MYCO</name>
<dbReference type="Proteomes" id="UP001501417">
    <property type="component" value="Unassembled WGS sequence"/>
</dbReference>
<protein>
    <submittedName>
        <fullName evidence="2">Uncharacterized protein</fullName>
    </submittedName>
</protein>
<comment type="caution">
    <text evidence="2">The sequence shown here is derived from an EMBL/GenBank/DDBJ whole genome shotgun (WGS) entry which is preliminary data.</text>
</comment>
<sequence length="83" mass="7932">MVTVAGPGGSAAGASTASWWVPSSNAAALARAASARTSPAGFCDTGGDTAATAGSIVGGADLNVFDEHPATAPSKSATPSKRR</sequence>
<evidence type="ECO:0000313" key="2">
    <source>
        <dbReference type="EMBL" id="GAA4298601.1"/>
    </source>
</evidence>
<reference evidence="3" key="1">
    <citation type="journal article" date="2019" name="Int. J. Syst. Evol. Microbiol.">
        <title>The Global Catalogue of Microorganisms (GCM) 10K type strain sequencing project: providing services to taxonomists for standard genome sequencing and annotation.</title>
        <authorList>
            <consortium name="The Broad Institute Genomics Platform"/>
            <consortium name="The Broad Institute Genome Sequencing Center for Infectious Disease"/>
            <person name="Wu L."/>
            <person name="Ma J."/>
        </authorList>
    </citation>
    <scope>NUCLEOTIDE SEQUENCE [LARGE SCALE GENOMIC DNA]</scope>
    <source>
        <strain evidence="3">JCM 17782</strain>
    </source>
</reference>
<dbReference type="EMBL" id="BAABGF010000058">
    <property type="protein sequence ID" value="GAA4298601.1"/>
    <property type="molecule type" value="Genomic_DNA"/>
</dbReference>
<evidence type="ECO:0000313" key="3">
    <source>
        <dbReference type="Proteomes" id="UP001501417"/>
    </source>
</evidence>
<evidence type="ECO:0000256" key="1">
    <source>
        <dbReference type="SAM" id="MobiDB-lite"/>
    </source>
</evidence>
<organism evidence="2 3">
    <name type="scientific">Mycobacterium paraffinicum</name>
    <dbReference type="NCBI Taxonomy" id="53378"/>
    <lineage>
        <taxon>Bacteria</taxon>
        <taxon>Bacillati</taxon>
        <taxon>Actinomycetota</taxon>
        <taxon>Actinomycetes</taxon>
        <taxon>Mycobacteriales</taxon>
        <taxon>Mycobacteriaceae</taxon>
        <taxon>Mycobacterium</taxon>
    </lineage>
</organism>